<protein>
    <recommendedName>
        <fullName evidence="3 4">Dephospho-CoA kinase</fullName>
        <ecNumber evidence="3 4">2.7.1.24</ecNumber>
    </recommendedName>
    <alternativeName>
        <fullName evidence="3">Dephosphocoenzyme A kinase</fullName>
    </alternativeName>
</protein>
<comment type="function">
    <text evidence="3">Catalyzes the phosphorylation of the 3'-hydroxyl group of dephosphocoenzyme A to form coenzyme A.</text>
</comment>
<evidence type="ECO:0000256" key="1">
    <source>
        <dbReference type="ARBA" id="ARBA00022741"/>
    </source>
</evidence>
<dbReference type="PANTHER" id="PTHR10695">
    <property type="entry name" value="DEPHOSPHO-COA KINASE-RELATED"/>
    <property type="match status" value="1"/>
</dbReference>
<evidence type="ECO:0000256" key="3">
    <source>
        <dbReference type="HAMAP-Rule" id="MF_00376"/>
    </source>
</evidence>
<dbReference type="EMBL" id="JAHBAY010000003">
    <property type="protein sequence ID" value="MBT0768872.1"/>
    <property type="molecule type" value="Genomic_DNA"/>
</dbReference>
<sequence>MVRTALTGGIGAGKSTVSRRLADLGAIIMDADLIAREVVEPGTSGLAEIVSVFGEKILRDDESLDRPALGRIVFADDEKLARLNAIVHPRVAARMAEIVRAAPAGAVLVYDVPLLAENPDRATYDLVMVVYAPLEERIRRLVDDRGMSREDAEARMHAQATDEQRAAIADVVLDNSGSLAATLAQVDACWRDRIEPLRQ</sequence>
<dbReference type="NCBIfam" id="TIGR00152">
    <property type="entry name" value="dephospho-CoA kinase"/>
    <property type="match status" value="1"/>
</dbReference>
<dbReference type="Proteomes" id="UP001197247">
    <property type="component" value="Unassembled WGS sequence"/>
</dbReference>
<dbReference type="GO" id="GO:0004140">
    <property type="term" value="F:dephospho-CoA kinase activity"/>
    <property type="evidence" value="ECO:0007669"/>
    <property type="project" value="UniProtKB-EC"/>
</dbReference>
<evidence type="ECO:0000256" key="2">
    <source>
        <dbReference type="ARBA" id="ARBA00022840"/>
    </source>
</evidence>
<dbReference type="InterPro" id="IPR027417">
    <property type="entry name" value="P-loop_NTPase"/>
</dbReference>
<comment type="caution">
    <text evidence="5">The sequence shown here is derived from an EMBL/GenBank/DDBJ whole genome shotgun (WGS) entry which is preliminary data.</text>
</comment>
<keyword evidence="6" id="KW-1185">Reference proteome</keyword>
<comment type="similarity">
    <text evidence="3">Belongs to the CoaE family.</text>
</comment>
<dbReference type="InterPro" id="IPR001977">
    <property type="entry name" value="Depp_CoAkinase"/>
</dbReference>
<name>A0ABS5TCR6_9ACTN</name>
<dbReference type="Gene3D" id="3.40.50.300">
    <property type="entry name" value="P-loop containing nucleotide triphosphate hydrolases"/>
    <property type="match status" value="1"/>
</dbReference>
<dbReference type="PROSITE" id="PS51219">
    <property type="entry name" value="DPCK"/>
    <property type="match status" value="1"/>
</dbReference>
<reference evidence="5 6" key="1">
    <citation type="submission" date="2021-05" db="EMBL/GenBank/DDBJ databases">
        <title>Kineosporia and Streptomyces sp. nov. two new marine actinobacteria isolated from Coral.</title>
        <authorList>
            <person name="Buangrab K."/>
            <person name="Sutthacheep M."/>
            <person name="Yeemin T."/>
            <person name="Harunari E."/>
            <person name="Igarashi Y."/>
            <person name="Kanchanasin P."/>
            <person name="Tanasupawat S."/>
            <person name="Phongsopitanun W."/>
        </authorList>
    </citation>
    <scope>NUCLEOTIDE SEQUENCE [LARGE SCALE GENOMIC DNA]</scope>
    <source>
        <strain evidence="5 6">J2-2</strain>
    </source>
</reference>
<comment type="catalytic activity">
    <reaction evidence="3">
        <text>3'-dephospho-CoA + ATP = ADP + CoA + H(+)</text>
        <dbReference type="Rhea" id="RHEA:18245"/>
        <dbReference type="ChEBI" id="CHEBI:15378"/>
        <dbReference type="ChEBI" id="CHEBI:30616"/>
        <dbReference type="ChEBI" id="CHEBI:57287"/>
        <dbReference type="ChEBI" id="CHEBI:57328"/>
        <dbReference type="ChEBI" id="CHEBI:456216"/>
        <dbReference type="EC" id="2.7.1.24"/>
    </reaction>
</comment>
<keyword evidence="3 5" id="KW-0418">Kinase</keyword>
<dbReference type="RefSeq" id="WP_214155176.1">
    <property type="nucleotide sequence ID" value="NZ_JAHBAY010000003.1"/>
</dbReference>
<keyword evidence="3" id="KW-0173">Coenzyme A biosynthesis</keyword>
<organism evidence="5 6">
    <name type="scientific">Kineosporia corallincola</name>
    <dbReference type="NCBI Taxonomy" id="2835133"/>
    <lineage>
        <taxon>Bacteria</taxon>
        <taxon>Bacillati</taxon>
        <taxon>Actinomycetota</taxon>
        <taxon>Actinomycetes</taxon>
        <taxon>Kineosporiales</taxon>
        <taxon>Kineosporiaceae</taxon>
        <taxon>Kineosporia</taxon>
    </lineage>
</organism>
<accession>A0ABS5TCR6</accession>
<dbReference type="PANTHER" id="PTHR10695:SF46">
    <property type="entry name" value="BIFUNCTIONAL COENZYME A SYNTHASE-RELATED"/>
    <property type="match status" value="1"/>
</dbReference>
<gene>
    <name evidence="3" type="primary">coaE</name>
    <name evidence="5" type="ORF">KIH74_08040</name>
</gene>
<keyword evidence="1 3" id="KW-0547">Nucleotide-binding</keyword>
<dbReference type="HAMAP" id="MF_00376">
    <property type="entry name" value="Dephospho_CoA_kinase"/>
    <property type="match status" value="1"/>
</dbReference>
<evidence type="ECO:0000256" key="4">
    <source>
        <dbReference type="NCBIfam" id="TIGR00152"/>
    </source>
</evidence>
<comment type="subcellular location">
    <subcellularLocation>
        <location evidence="3">Cytoplasm</location>
    </subcellularLocation>
</comment>
<dbReference type="CDD" id="cd02022">
    <property type="entry name" value="DPCK"/>
    <property type="match status" value="1"/>
</dbReference>
<keyword evidence="2 3" id="KW-0067">ATP-binding</keyword>
<dbReference type="Pfam" id="PF01121">
    <property type="entry name" value="CoaE"/>
    <property type="match status" value="1"/>
</dbReference>
<keyword evidence="3" id="KW-0963">Cytoplasm</keyword>
<dbReference type="EC" id="2.7.1.24" evidence="3 4"/>
<evidence type="ECO:0000313" key="5">
    <source>
        <dbReference type="EMBL" id="MBT0768872.1"/>
    </source>
</evidence>
<dbReference type="SUPFAM" id="SSF52540">
    <property type="entry name" value="P-loop containing nucleoside triphosphate hydrolases"/>
    <property type="match status" value="1"/>
</dbReference>
<keyword evidence="3 5" id="KW-0808">Transferase</keyword>
<evidence type="ECO:0000313" key="6">
    <source>
        <dbReference type="Proteomes" id="UP001197247"/>
    </source>
</evidence>
<comment type="pathway">
    <text evidence="3">Cofactor biosynthesis; coenzyme A biosynthesis; CoA from (R)-pantothenate: step 5/5.</text>
</comment>
<proteinExistence type="inferred from homology"/>
<dbReference type="NCBIfam" id="NF002879">
    <property type="entry name" value="PRK03333.1"/>
    <property type="match status" value="1"/>
</dbReference>
<feature type="binding site" evidence="3">
    <location>
        <begin position="11"/>
        <end position="16"/>
    </location>
    <ligand>
        <name>ATP</name>
        <dbReference type="ChEBI" id="CHEBI:30616"/>
    </ligand>
</feature>